<accession>A0A7R8CT00</accession>
<dbReference type="AlphaFoldDB" id="A0A7R8CT00"/>
<evidence type="ECO:0000313" key="2">
    <source>
        <dbReference type="Proteomes" id="UP000675881"/>
    </source>
</evidence>
<dbReference type="EMBL" id="HG994583">
    <property type="protein sequence ID" value="CAF2921835.1"/>
    <property type="molecule type" value="Genomic_DNA"/>
</dbReference>
<evidence type="ECO:0000313" key="1">
    <source>
        <dbReference type="EMBL" id="CAF2921835.1"/>
    </source>
</evidence>
<keyword evidence="2" id="KW-1185">Reference proteome</keyword>
<organism evidence="1 2">
    <name type="scientific">Lepeophtheirus salmonis</name>
    <name type="common">Salmon louse</name>
    <name type="synonym">Caligus salmonis</name>
    <dbReference type="NCBI Taxonomy" id="72036"/>
    <lineage>
        <taxon>Eukaryota</taxon>
        <taxon>Metazoa</taxon>
        <taxon>Ecdysozoa</taxon>
        <taxon>Arthropoda</taxon>
        <taxon>Crustacea</taxon>
        <taxon>Multicrustacea</taxon>
        <taxon>Hexanauplia</taxon>
        <taxon>Copepoda</taxon>
        <taxon>Siphonostomatoida</taxon>
        <taxon>Caligidae</taxon>
        <taxon>Lepeophtheirus</taxon>
    </lineage>
</organism>
<reference evidence="1" key="1">
    <citation type="submission" date="2021-02" db="EMBL/GenBank/DDBJ databases">
        <authorList>
            <person name="Bekaert M."/>
        </authorList>
    </citation>
    <scope>NUCLEOTIDE SEQUENCE</scope>
    <source>
        <strain evidence="1">IoA-00</strain>
    </source>
</reference>
<dbReference type="Proteomes" id="UP000675881">
    <property type="component" value="Chromosome 4"/>
</dbReference>
<protein>
    <submittedName>
        <fullName evidence="1">(salmon louse) hypothetical protein</fullName>
    </submittedName>
</protein>
<name>A0A7R8CT00_LEPSM</name>
<proteinExistence type="predicted"/>
<sequence>MHGAKSLTDTDDSFPQEYLIEIEKIHQQHCFNESSKGRPIKSWLENHFLTWTRFRLRPSNMNETDLPSHNLKYHMTLKMSGPLHLKEMIYDLTFLGGGSSSKSCILSGSGFVISFPTT</sequence>
<gene>
    <name evidence="1" type="ORF">LSAA_8712</name>
</gene>